<keyword evidence="4 15" id="KW-0436">Ligase</keyword>
<dbReference type="SUPFAM" id="SSF50249">
    <property type="entry name" value="Nucleic acid-binding proteins"/>
    <property type="match status" value="1"/>
</dbReference>
<dbReference type="Gene3D" id="3.30.470.30">
    <property type="entry name" value="DNA ligase/mRNA capping enzyme"/>
    <property type="match status" value="1"/>
</dbReference>
<dbReference type="InterPro" id="IPR012309">
    <property type="entry name" value="DNA_ligase_ATP-dep_C"/>
</dbReference>
<evidence type="ECO:0000256" key="7">
    <source>
        <dbReference type="ARBA" id="ARBA00022741"/>
    </source>
</evidence>
<dbReference type="EMBL" id="MCFF01000018">
    <property type="protein sequence ID" value="ORZ16003.1"/>
    <property type="molecule type" value="Genomic_DNA"/>
</dbReference>
<feature type="region of interest" description="Disordered" evidence="17">
    <location>
        <begin position="1"/>
        <end position="38"/>
    </location>
</feature>
<keyword evidence="5" id="KW-0479">Metal-binding</keyword>
<evidence type="ECO:0000256" key="6">
    <source>
        <dbReference type="ARBA" id="ARBA00022737"/>
    </source>
</evidence>
<dbReference type="InterPro" id="IPR016059">
    <property type="entry name" value="DNA_ligase_ATP-dep_CS"/>
</dbReference>
<dbReference type="GO" id="GO:0006297">
    <property type="term" value="P:nucleotide-excision repair, DNA gap filling"/>
    <property type="evidence" value="ECO:0007669"/>
    <property type="project" value="TreeGrafter"/>
</dbReference>
<comment type="catalytic activity">
    <reaction evidence="14 15">
        <text>ATP + (deoxyribonucleotide)n-3'-hydroxyl + 5'-phospho-(deoxyribonucleotide)m = (deoxyribonucleotide)n+m + AMP + diphosphate.</text>
        <dbReference type="EC" id="6.5.1.1"/>
    </reaction>
</comment>
<reference evidence="20 21" key="1">
    <citation type="submission" date="2016-07" db="EMBL/GenBank/DDBJ databases">
        <title>Pervasive Adenine N6-methylation of Active Genes in Fungi.</title>
        <authorList>
            <consortium name="DOE Joint Genome Institute"/>
            <person name="Mondo S.J."/>
            <person name="Dannebaum R.O."/>
            <person name="Kuo R.C."/>
            <person name="Labutti K."/>
            <person name="Haridas S."/>
            <person name="Kuo A."/>
            <person name="Salamov A."/>
            <person name="Ahrendt S.R."/>
            <person name="Lipzen A."/>
            <person name="Sullivan W."/>
            <person name="Andreopoulos W.B."/>
            <person name="Clum A."/>
            <person name="Lindquist E."/>
            <person name="Daum C."/>
            <person name="Ramamoorthy G.K."/>
            <person name="Gryganskyi A."/>
            <person name="Culley D."/>
            <person name="Magnuson J.K."/>
            <person name="James T.Y."/>
            <person name="O'Malley M.A."/>
            <person name="Stajich J.E."/>
            <person name="Spatafora J.W."/>
            <person name="Visel A."/>
            <person name="Grigoriev I.V."/>
        </authorList>
    </citation>
    <scope>NUCLEOTIDE SEQUENCE [LARGE SCALE GENOMIC DNA]</scope>
    <source>
        <strain evidence="20 21">NRRL 3116</strain>
    </source>
</reference>
<keyword evidence="8 15" id="KW-0227">DNA damage</keyword>
<dbReference type="PROSITE" id="PS00697">
    <property type="entry name" value="DNA_LIGASE_A1"/>
    <property type="match status" value="1"/>
</dbReference>
<protein>
    <recommendedName>
        <fullName evidence="15">DNA ligase</fullName>
        <ecNumber evidence="15">6.5.1.1</ecNumber>
    </recommendedName>
</protein>
<dbReference type="InterPro" id="IPR012308">
    <property type="entry name" value="DNA_ligase_ATP-dep_N"/>
</dbReference>
<evidence type="ECO:0000313" key="20">
    <source>
        <dbReference type="EMBL" id="ORZ16003.1"/>
    </source>
</evidence>
<dbReference type="Gene3D" id="2.40.50.140">
    <property type="entry name" value="Nucleic acid-binding proteins"/>
    <property type="match status" value="1"/>
</dbReference>
<evidence type="ECO:0000256" key="4">
    <source>
        <dbReference type="ARBA" id="ARBA00022598"/>
    </source>
</evidence>
<dbReference type="SUPFAM" id="SSF56091">
    <property type="entry name" value="DNA ligase/mRNA capping enzyme, catalytic domain"/>
    <property type="match status" value="1"/>
</dbReference>
<dbReference type="Pfam" id="PF01068">
    <property type="entry name" value="DNA_ligase_A_M"/>
    <property type="match status" value="1"/>
</dbReference>
<evidence type="ECO:0000256" key="9">
    <source>
        <dbReference type="ARBA" id="ARBA00022840"/>
    </source>
</evidence>
<evidence type="ECO:0000256" key="11">
    <source>
        <dbReference type="ARBA" id="ARBA00023172"/>
    </source>
</evidence>
<dbReference type="OrthoDB" id="151490at2759"/>
<dbReference type="AlphaFoldDB" id="A0A1Y2GRY7"/>
<dbReference type="Pfam" id="PF16589">
    <property type="entry name" value="BRCT_2"/>
    <property type="match status" value="1"/>
</dbReference>
<keyword evidence="13" id="KW-0539">Nucleus</keyword>
<dbReference type="InterPro" id="IPR044125">
    <property type="entry name" value="Adenylation_DNA_ligase_IV"/>
</dbReference>
<evidence type="ECO:0000256" key="5">
    <source>
        <dbReference type="ARBA" id="ARBA00022723"/>
    </source>
</evidence>
<dbReference type="GO" id="GO:0006303">
    <property type="term" value="P:double-strand break repair via nonhomologous end joining"/>
    <property type="evidence" value="ECO:0007669"/>
    <property type="project" value="TreeGrafter"/>
</dbReference>
<evidence type="ECO:0000256" key="14">
    <source>
        <dbReference type="ARBA" id="ARBA00034003"/>
    </source>
</evidence>
<evidence type="ECO:0000259" key="18">
    <source>
        <dbReference type="PROSITE" id="PS50160"/>
    </source>
</evidence>
<dbReference type="PANTHER" id="PTHR45997:SF1">
    <property type="entry name" value="DNA LIGASE 4"/>
    <property type="match status" value="1"/>
</dbReference>
<dbReference type="CDD" id="cd07903">
    <property type="entry name" value="Adenylation_DNA_ligase_IV"/>
    <property type="match status" value="1"/>
</dbReference>
<dbReference type="GO" id="GO:0003677">
    <property type="term" value="F:DNA binding"/>
    <property type="evidence" value="ECO:0007669"/>
    <property type="project" value="InterPro"/>
</dbReference>
<dbReference type="PROSITE" id="PS50160">
    <property type="entry name" value="DNA_LIGASE_A3"/>
    <property type="match status" value="1"/>
</dbReference>
<dbReference type="GO" id="GO:0006310">
    <property type="term" value="P:DNA recombination"/>
    <property type="evidence" value="ECO:0007669"/>
    <property type="project" value="UniProtKB-KW"/>
</dbReference>
<evidence type="ECO:0000256" key="15">
    <source>
        <dbReference type="RuleBase" id="RU000617"/>
    </source>
</evidence>
<dbReference type="InterPro" id="IPR001357">
    <property type="entry name" value="BRCT_dom"/>
</dbReference>
<dbReference type="GO" id="GO:0005524">
    <property type="term" value="F:ATP binding"/>
    <property type="evidence" value="ECO:0007669"/>
    <property type="project" value="UniProtKB-KW"/>
</dbReference>
<dbReference type="Gene3D" id="1.10.3260.10">
    <property type="entry name" value="DNA ligase, ATP-dependent, N-terminal domain"/>
    <property type="match status" value="1"/>
</dbReference>
<comment type="cofactor">
    <cofactor evidence="1">
        <name>Mg(2+)</name>
        <dbReference type="ChEBI" id="CHEBI:18420"/>
    </cofactor>
</comment>
<proteinExistence type="inferred from homology"/>
<feature type="compositionally biased region" description="Polar residues" evidence="17">
    <location>
        <begin position="23"/>
        <end position="34"/>
    </location>
</feature>
<sequence>MATTPDSSSKRASRISIPKDESSSTNNDQDNDPTVPSPPFHDLVMLLEEISRKRTEKSPLLRRYFQEWRENGYGDMFPVIRLILPQLDRERGRYGLKEQKMADLYIISLNILPGSEPAIKLKNWKEGSRDSSGDFSLIVREVVASRSLVTHPQGQTIRDVNRLLTGLSRKGSDNIHIFKTLVQSYTPLENKWIVRIINRDLKIHMNENSVLPCYHQDAFELFNVCSDLRKTVLDCADPTVRISTSTVSLGRPYKPMLSKRLPSAKDVVESMGNMTFWIETKLDGERVQVHKDGDKYRYWSRNSTEYTHLYGATSEEGSLTPFLHPLINPKVESLILDGEMVEYDPATKQILGFGTVKTAGGDHSGDKHKRRPLLFVFDVLYMNGASIIDQPLEARRDMLPSIFIKEREGHLEILKYQVASTEQHIIDAIDAAVMDRQEGVIVKNPRSVYLPNGRGKDWVKIKPEYIDGICDSLDVLIVGGYYGTGSRGGQGVISSYLCAVRDNTSKSSTGKKFLTFCKFGSGFSYQQMGKFSDLLSPHWKEYKYYKENPWVEMFDSAKMRPDVIIDPAKSIVVEVKASEILPNTDSYAAEYTLRFPRFLHIRQDKDMDSCMTMSEVHRMFREFKGKLSNKQFSARSSTALIKVKEKLAGPRKSTQARLLHSIVGDMSAFKIETDLFKGQVFWVVRGDQQHSKSELEVLIKRFGGKQSQSDQVEGTIIIAGVHGPDLIGLKKKGHRNIVLPTWIRACINELRLIPLNPKYMLFTTKETEKQFRLIMDEYKDSYTEPLTAEGLQEILDKMPNRSEVVKRRRLKAAEETAARNKMKRLNNFADQIESSAVNKDIDDKEVVLQMEIDNLDKNWEQEDARRARKIAAELTRRYYGKEGEREPPLGMFQGLEVFVVYPPSPTQLLQSIASQPSTTVPKYATNKVKREPDDTNPGSPFTRPKIWNTKCPKGPTREFESTFDVLSDTIDFWSMRRDESASQIMADLDAKSSQRMKEIESLGMGSPFWEYVDKEKAYEEELDQMLDKICRYQLCRENLDMISQILEFHGAVIMPPDQCNIEHCQQLLRDRVSANYDFKLDERYVGIPNEIIVLFDPCYLEPLDEWQKAMRISTLYGSDASSFDVPRLVTTEWVKQSQKSEYRVPEEAYYPIK</sequence>
<dbReference type="SMART" id="SM00292">
    <property type="entry name" value="BRCT"/>
    <property type="match status" value="1"/>
</dbReference>
<dbReference type="GeneID" id="33569631"/>
<dbReference type="GO" id="GO:0003910">
    <property type="term" value="F:DNA ligase (ATP) activity"/>
    <property type="evidence" value="ECO:0007669"/>
    <property type="project" value="UniProtKB-EC"/>
</dbReference>
<dbReference type="InterPro" id="IPR036420">
    <property type="entry name" value="BRCT_dom_sf"/>
</dbReference>
<keyword evidence="9 15" id="KW-0067">ATP-binding</keyword>
<dbReference type="FunCoup" id="A0A1Y2GRY7">
    <property type="interactions" value="269"/>
</dbReference>
<feature type="domain" description="ATP-dependent DNA ligase family profile" evidence="18">
    <location>
        <begin position="374"/>
        <end position="489"/>
    </location>
</feature>
<gene>
    <name evidence="20" type="ORF">BCR41DRAFT_386406</name>
</gene>
<name>A0A1Y2GRY7_9FUNG</name>
<keyword evidence="12 15" id="KW-0234">DNA repair</keyword>
<evidence type="ECO:0000256" key="17">
    <source>
        <dbReference type="SAM" id="MobiDB-lite"/>
    </source>
</evidence>
<dbReference type="Proteomes" id="UP000193648">
    <property type="component" value="Unassembled WGS sequence"/>
</dbReference>
<dbReference type="GO" id="GO:0071897">
    <property type="term" value="P:DNA biosynthetic process"/>
    <property type="evidence" value="ECO:0007669"/>
    <property type="project" value="InterPro"/>
</dbReference>
<dbReference type="SUPFAM" id="SSF52113">
    <property type="entry name" value="BRCT domain"/>
    <property type="match status" value="1"/>
</dbReference>
<dbReference type="EC" id="6.5.1.1" evidence="15"/>
<keyword evidence="11 15" id="KW-0233">DNA recombination</keyword>
<dbReference type="Pfam" id="PF04675">
    <property type="entry name" value="DNA_ligase_A_N"/>
    <property type="match status" value="1"/>
</dbReference>
<dbReference type="STRING" id="64571.A0A1Y2GRY7"/>
<dbReference type="CDD" id="cd07968">
    <property type="entry name" value="OBF_DNA_ligase_IV"/>
    <property type="match status" value="1"/>
</dbReference>
<dbReference type="SUPFAM" id="SSF117018">
    <property type="entry name" value="ATP-dependent DNA ligase DNA-binding domain"/>
    <property type="match status" value="1"/>
</dbReference>
<evidence type="ECO:0000256" key="8">
    <source>
        <dbReference type="ARBA" id="ARBA00022763"/>
    </source>
</evidence>
<keyword evidence="21" id="KW-1185">Reference proteome</keyword>
<evidence type="ECO:0000313" key="21">
    <source>
        <dbReference type="Proteomes" id="UP000193648"/>
    </source>
</evidence>
<keyword evidence="7 15" id="KW-0547">Nucleotide-binding</keyword>
<comment type="caution">
    <text evidence="20">The sequence shown here is derived from an EMBL/GenBank/DDBJ whole genome shotgun (WGS) entry which is preliminary data.</text>
</comment>
<feature type="region of interest" description="Disordered" evidence="17">
    <location>
        <begin position="928"/>
        <end position="947"/>
    </location>
</feature>
<evidence type="ECO:0000256" key="16">
    <source>
        <dbReference type="RuleBase" id="RU004196"/>
    </source>
</evidence>
<dbReference type="NCBIfam" id="TIGR00574">
    <property type="entry name" value="dnl1"/>
    <property type="match status" value="1"/>
</dbReference>
<evidence type="ECO:0000256" key="2">
    <source>
        <dbReference type="ARBA" id="ARBA00004123"/>
    </source>
</evidence>
<dbReference type="InterPro" id="IPR036599">
    <property type="entry name" value="DNA_ligase_N_sf"/>
</dbReference>
<feature type="domain" description="BRCT" evidence="19">
    <location>
        <begin position="671"/>
        <end position="760"/>
    </location>
</feature>
<comment type="similarity">
    <text evidence="3 16">Belongs to the ATP-dependent DNA ligase family.</text>
</comment>
<evidence type="ECO:0000256" key="1">
    <source>
        <dbReference type="ARBA" id="ARBA00001946"/>
    </source>
</evidence>
<dbReference type="InterPro" id="IPR012340">
    <property type="entry name" value="NA-bd_OB-fold"/>
</dbReference>
<evidence type="ECO:0000259" key="19">
    <source>
        <dbReference type="PROSITE" id="PS50172"/>
    </source>
</evidence>
<dbReference type="PANTHER" id="PTHR45997">
    <property type="entry name" value="DNA LIGASE 4"/>
    <property type="match status" value="1"/>
</dbReference>
<organism evidence="20 21">
    <name type="scientific">Lobosporangium transversale</name>
    <dbReference type="NCBI Taxonomy" id="64571"/>
    <lineage>
        <taxon>Eukaryota</taxon>
        <taxon>Fungi</taxon>
        <taxon>Fungi incertae sedis</taxon>
        <taxon>Mucoromycota</taxon>
        <taxon>Mortierellomycotina</taxon>
        <taxon>Mortierellomycetes</taxon>
        <taxon>Mortierellales</taxon>
        <taxon>Mortierellaceae</taxon>
        <taxon>Lobosporangium</taxon>
    </lineage>
</organism>
<accession>A0A1Y2GRY7</accession>
<evidence type="ECO:0000256" key="3">
    <source>
        <dbReference type="ARBA" id="ARBA00007572"/>
    </source>
</evidence>
<dbReference type="InterPro" id="IPR012310">
    <property type="entry name" value="DNA_ligase_ATP-dep_cent"/>
</dbReference>
<dbReference type="InParanoid" id="A0A1Y2GRY7"/>
<comment type="subcellular location">
    <subcellularLocation>
        <location evidence="2">Nucleus</location>
    </subcellularLocation>
</comment>
<dbReference type="InterPro" id="IPR000977">
    <property type="entry name" value="DNA_ligase_ATP-dep"/>
</dbReference>
<dbReference type="PROSITE" id="PS50172">
    <property type="entry name" value="BRCT"/>
    <property type="match status" value="1"/>
</dbReference>
<evidence type="ECO:0000256" key="10">
    <source>
        <dbReference type="ARBA" id="ARBA00022842"/>
    </source>
</evidence>
<dbReference type="GO" id="GO:0032807">
    <property type="term" value="C:DNA ligase IV complex"/>
    <property type="evidence" value="ECO:0007669"/>
    <property type="project" value="TreeGrafter"/>
</dbReference>
<dbReference type="RefSeq" id="XP_021881350.1">
    <property type="nucleotide sequence ID" value="XM_022027788.1"/>
</dbReference>
<evidence type="ECO:0000256" key="13">
    <source>
        <dbReference type="ARBA" id="ARBA00023242"/>
    </source>
</evidence>
<evidence type="ECO:0000256" key="12">
    <source>
        <dbReference type="ARBA" id="ARBA00023204"/>
    </source>
</evidence>
<dbReference type="Pfam" id="PF04679">
    <property type="entry name" value="DNA_ligase_A_C"/>
    <property type="match status" value="1"/>
</dbReference>
<keyword evidence="10" id="KW-0460">Magnesium</keyword>
<dbReference type="GO" id="GO:0046872">
    <property type="term" value="F:metal ion binding"/>
    <property type="evidence" value="ECO:0007669"/>
    <property type="project" value="UniProtKB-KW"/>
</dbReference>
<keyword evidence="6" id="KW-0677">Repeat</keyword>
<dbReference type="InterPro" id="IPR029710">
    <property type="entry name" value="LIG4"/>
</dbReference>
<dbReference type="Gene3D" id="3.40.50.10190">
    <property type="entry name" value="BRCT domain"/>
    <property type="match status" value="1"/>
</dbReference>